<dbReference type="GO" id="GO:0003700">
    <property type="term" value="F:DNA-binding transcription factor activity"/>
    <property type="evidence" value="ECO:0007669"/>
    <property type="project" value="TreeGrafter"/>
</dbReference>
<evidence type="ECO:0000256" key="2">
    <source>
        <dbReference type="ARBA" id="ARBA00023125"/>
    </source>
</evidence>
<dbReference type="Pfam" id="PF14246">
    <property type="entry name" value="TetR_C_7"/>
    <property type="match status" value="1"/>
</dbReference>
<gene>
    <name evidence="6" type="ORF">A11S_370</name>
</gene>
<dbReference type="STRING" id="349215.A11S_370"/>
<dbReference type="Pfam" id="PF00440">
    <property type="entry name" value="TetR_N"/>
    <property type="match status" value="1"/>
</dbReference>
<dbReference type="PANTHER" id="PTHR30055">
    <property type="entry name" value="HTH-TYPE TRANSCRIPTIONAL REGULATOR RUTR"/>
    <property type="match status" value="1"/>
</dbReference>
<evidence type="ECO:0000256" key="3">
    <source>
        <dbReference type="ARBA" id="ARBA00023163"/>
    </source>
</evidence>
<sequence length="228" mass="25393">MLAVMGTVAIPFKSMEPGIPMAETACATATEFNPKRDAIMVAATRLFLERGYSGTSMEAIAEAAPVSKPTLYTHFRDKNDLFAAVVMQRCEAFLANMEGLLDHALEPDLALRPLATKFIEMIHDEEALALYRTVIFEWRQFPELGQGFYDCGPCKAHNMLAAYLQHQHERKRMHVPSPVDAAALFFSMLEGDQHMRCMLGVRGPLTQAERDAVVDLVVPVFIRGFSAI</sequence>
<dbReference type="InterPro" id="IPR039536">
    <property type="entry name" value="TetR_C_Proteobacteria"/>
</dbReference>
<dbReference type="InterPro" id="IPR050109">
    <property type="entry name" value="HTH-type_TetR-like_transc_reg"/>
</dbReference>
<accession>M4VFE2</accession>
<dbReference type="PROSITE" id="PS50977">
    <property type="entry name" value="HTH_TETR_2"/>
    <property type="match status" value="1"/>
</dbReference>
<dbReference type="Proteomes" id="UP000011932">
    <property type="component" value="Chromosome"/>
</dbReference>
<reference evidence="6 7" key="1">
    <citation type="journal article" date="2013" name="ISME J.">
        <title>By their genes ye shall know them: genomic signatures of predatory bacteria.</title>
        <authorList>
            <person name="Pasternak Z."/>
            <person name="Pietrokovski S."/>
            <person name="Rotem O."/>
            <person name="Gophna U."/>
            <person name="Lurie-Weinberger M.N."/>
            <person name="Jurkevitch E."/>
        </authorList>
    </citation>
    <scope>NUCLEOTIDE SEQUENCE [LARGE SCALE GENOMIC DNA]</scope>
    <source>
        <strain evidence="6">EPB</strain>
    </source>
</reference>
<dbReference type="SUPFAM" id="SSF46689">
    <property type="entry name" value="Homeodomain-like"/>
    <property type="match status" value="1"/>
</dbReference>
<feature type="DNA-binding region" description="H-T-H motif" evidence="4">
    <location>
        <begin position="56"/>
        <end position="75"/>
    </location>
</feature>
<dbReference type="InterPro" id="IPR001647">
    <property type="entry name" value="HTH_TetR"/>
</dbReference>
<feature type="domain" description="HTH tetR-type" evidence="5">
    <location>
        <begin position="33"/>
        <end position="93"/>
    </location>
</feature>
<dbReference type="PROSITE" id="PS01081">
    <property type="entry name" value="HTH_TETR_1"/>
    <property type="match status" value="1"/>
</dbReference>
<keyword evidence="3" id="KW-0804">Transcription</keyword>
<dbReference type="PRINTS" id="PR00455">
    <property type="entry name" value="HTHTETR"/>
</dbReference>
<evidence type="ECO:0000256" key="4">
    <source>
        <dbReference type="PROSITE-ProRule" id="PRU00335"/>
    </source>
</evidence>
<dbReference type="InterPro" id="IPR009057">
    <property type="entry name" value="Homeodomain-like_sf"/>
</dbReference>
<dbReference type="GO" id="GO:0000976">
    <property type="term" value="F:transcription cis-regulatory region binding"/>
    <property type="evidence" value="ECO:0007669"/>
    <property type="project" value="TreeGrafter"/>
</dbReference>
<dbReference type="KEGG" id="man:A11S_370"/>
<dbReference type="AlphaFoldDB" id="M4VFE2"/>
<dbReference type="HOGENOM" id="CLU_069356_27_0_5"/>
<dbReference type="SUPFAM" id="SSF48498">
    <property type="entry name" value="Tetracyclin repressor-like, C-terminal domain"/>
    <property type="match status" value="1"/>
</dbReference>
<dbReference type="PANTHER" id="PTHR30055:SF146">
    <property type="entry name" value="HTH-TYPE TRANSCRIPTIONAL DUAL REGULATOR CECR"/>
    <property type="match status" value="1"/>
</dbReference>
<dbReference type="InterPro" id="IPR023772">
    <property type="entry name" value="DNA-bd_HTH_TetR-type_CS"/>
</dbReference>
<protein>
    <submittedName>
        <fullName evidence="6">Transcriptional regulator, TetR family</fullName>
    </submittedName>
</protein>
<keyword evidence="1" id="KW-0805">Transcription regulation</keyword>
<keyword evidence="2 4" id="KW-0238">DNA-binding</keyword>
<evidence type="ECO:0000259" key="5">
    <source>
        <dbReference type="PROSITE" id="PS50977"/>
    </source>
</evidence>
<dbReference type="FunFam" id="1.10.10.60:FF:000141">
    <property type="entry name" value="TetR family transcriptional regulator"/>
    <property type="match status" value="1"/>
</dbReference>
<name>M4VFE2_9BACT</name>
<dbReference type="EMBL" id="CP003538">
    <property type="protein sequence ID" value="AGH97205.1"/>
    <property type="molecule type" value="Genomic_DNA"/>
</dbReference>
<evidence type="ECO:0000313" key="7">
    <source>
        <dbReference type="Proteomes" id="UP000011932"/>
    </source>
</evidence>
<evidence type="ECO:0000256" key="1">
    <source>
        <dbReference type="ARBA" id="ARBA00023015"/>
    </source>
</evidence>
<dbReference type="InterPro" id="IPR036271">
    <property type="entry name" value="Tet_transcr_reg_TetR-rel_C_sf"/>
</dbReference>
<dbReference type="PATRIC" id="fig|349215.9.peg.365"/>
<organism evidence="6 7">
    <name type="scientific">Micavibrio aeruginosavorus EPB</name>
    <dbReference type="NCBI Taxonomy" id="349215"/>
    <lineage>
        <taxon>Bacteria</taxon>
        <taxon>Pseudomonadati</taxon>
        <taxon>Bdellovibrionota</taxon>
        <taxon>Bdellovibrionia</taxon>
        <taxon>Bdellovibrionales</taxon>
        <taxon>Pseudobdellovibrionaceae</taxon>
        <taxon>Micavibrio</taxon>
    </lineage>
</organism>
<dbReference type="Gene3D" id="1.10.10.60">
    <property type="entry name" value="Homeodomain-like"/>
    <property type="match status" value="1"/>
</dbReference>
<dbReference type="Gene3D" id="1.10.357.10">
    <property type="entry name" value="Tetracycline Repressor, domain 2"/>
    <property type="match status" value="1"/>
</dbReference>
<proteinExistence type="predicted"/>
<evidence type="ECO:0000313" key="6">
    <source>
        <dbReference type="EMBL" id="AGH97205.1"/>
    </source>
</evidence>